<feature type="non-terminal residue" evidence="8">
    <location>
        <position position="1"/>
    </location>
</feature>
<dbReference type="GO" id="GO:0046872">
    <property type="term" value="F:metal ion binding"/>
    <property type="evidence" value="ECO:0007669"/>
    <property type="project" value="UniProtKB-KW"/>
</dbReference>
<dbReference type="SUPFAM" id="SSF57716">
    <property type="entry name" value="Glucocorticoid receptor-like (DNA-binding domain)"/>
    <property type="match status" value="2"/>
</dbReference>
<keyword evidence="4 5" id="KW-0440">LIM domain</keyword>
<proteinExistence type="predicted"/>
<keyword evidence="9" id="KW-1185">Reference proteome</keyword>
<dbReference type="PANTHER" id="PTHR24211">
    <property type="entry name" value="LIM DOMAIN-CONTAINING PROTEIN"/>
    <property type="match status" value="1"/>
</dbReference>
<dbReference type="InterPro" id="IPR001781">
    <property type="entry name" value="Znf_LIM"/>
</dbReference>
<dbReference type="InterPro" id="IPR047120">
    <property type="entry name" value="Pk/Esn/Tes"/>
</dbReference>
<dbReference type="PANTHER" id="PTHR24211:SF20">
    <property type="entry name" value="PROTEIN ESPINAS-RELATED"/>
    <property type="match status" value="1"/>
</dbReference>
<dbReference type="AlphaFoldDB" id="A0A7R9FUM9"/>
<organism evidence="8">
    <name type="scientific">Darwinula stevensoni</name>
    <dbReference type="NCBI Taxonomy" id="69355"/>
    <lineage>
        <taxon>Eukaryota</taxon>
        <taxon>Metazoa</taxon>
        <taxon>Ecdysozoa</taxon>
        <taxon>Arthropoda</taxon>
        <taxon>Crustacea</taxon>
        <taxon>Oligostraca</taxon>
        <taxon>Ostracoda</taxon>
        <taxon>Podocopa</taxon>
        <taxon>Podocopida</taxon>
        <taxon>Darwinulocopina</taxon>
        <taxon>Darwinuloidea</taxon>
        <taxon>Darwinulidae</taxon>
        <taxon>Darwinula</taxon>
    </lineage>
</organism>
<feature type="region of interest" description="Disordered" evidence="6">
    <location>
        <begin position="200"/>
        <end position="237"/>
    </location>
</feature>
<dbReference type="EMBL" id="LR926538">
    <property type="protein sequence ID" value="CAD7255430.1"/>
    <property type="molecule type" value="Genomic_DNA"/>
</dbReference>
<feature type="non-terminal residue" evidence="8">
    <location>
        <position position="256"/>
    </location>
</feature>
<dbReference type="PROSITE" id="PS50023">
    <property type="entry name" value="LIM_DOMAIN_2"/>
    <property type="match status" value="1"/>
</dbReference>
<dbReference type="OrthoDB" id="10069167at2759"/>
<protein>
    <recommendedName>
        <fullName evidence="7">LIM zinc-binding domain-containing protein</fullName>
    </recommendedName>
</protein>
<evidence type="ECO:0000313" key="8">
    <source>
        <dbReference type="EMBL" id="CAD7255430.1"/>
    </source>
</evidence>
<evidence type="ECO:0000256" key="5">
    <source>
        <dbReference type="PROSITE-ProRule" id="PRU00125"/>
    </source>
</evidence>
<dbReference type="Proteomes" id="UP000677054">
    <property type="component" value="Unassembled WGS sequence"/>
</dbReference>
<sequence>GANRAWHPGCFVCFRCGELLVDLIYFWKDGALHCGRHHAEALKPRCAACDEIILAEECTEAEGRAWHMQHFACFECDTQLGGQRYIMKEGRPYCLQCFDALFAEFCDSCGETIGVDQGQMSHGGQHWHATTGCFCCHSCKNSLLGRPFLPRRGLIYCSIACSKGETDGPQLPGPTSPLPSHSPVLQRSKAMTFMPELLSHPVNRSLPSDSISEDLSDTPSPPPVPDGPRQPPPSPRHQRIQELLQEFDGIVPMERS</sequence>
<keyword evidence="1 5" id="KW-0479">Metal-binding</keyword>
<evidence type="ECO:0000256" key="3">
    <source>
        <dbReference type="ARBA" id="ARBA00022833"/>
    </source>
</evidence>
<keyword evidence="2" id="KW-0677">Repeat</keyword>
<dbReference type="Gene3D" id="2.10.110.10">
    <property type="entry name" value="Cysteine Rich Protein"/>
    <property type="match status" value="3"/>
</dbReference>
<reference evidence="8" key="1">
    <citation type="submission" date="2020-11" db="EMBL/GenBank/DDBJ databases">
        <authorList>
            <person name="Tran Van P."/>
        </authorList>
    </citation>
    <scope>NUCLEOTIDE SEQUENCE</scope>
</reference>
<keyword evidence="3 5" id="KW-0862">Zinc</keyword>
<evidence type="ECO:0000256" key="4">
    <source>
        <dbReference type="ARBA" id="ARBA00023038"/>
    </source>
</evidence>
<evidence type="ECO:0000256" key="1">
    <source>
        <dbReference type="ARBA" id="ARBA00022723"/>
    </source>
</evidence>
<dbReference type="PROSITE" id="PS00478">
    <property type="entry name" value="LIM_DOMAIN_1"/>
    <property type="match status" value="1"/>
</dbReference>
<evidence type="ECO:0000256" key="2">
    <source>
        <dbReference type="ARBA" id="ARBA00022737"/>
    </source>
</evidence>
<evidence type="ECO:0000259" key="7">
    <source>
        <dbReference type="PROSITE" id="PS50023"/>
    </source>
</evidence>
<evidence type="ECO:0000256" key="6">
    <source>
        <dbReference type="SAM" id="MobiDB-lite"/>
    </source>
</evidence>
<dbReference type="CDD" id="cd09418">
    <property type="entry name" value="LIM2_Prickle"/>
    <property type="match status" value="1"/>
</dbReference>
<dbReference type="FunFam" id="2.10.110.10:FF:000005">
    <property type="entry name" value="Testin isoform 1"/>
    <property type="match status" value="1"/>
</dbReference>
<name>A0A7R9FUM9_9CRUS</name>
<dbReference type="Pfam" id="PF00412">
    <property type="entry name" value="LIM"/>
    <property type="match status" value="3"/>
</dbReference>
<dbReference type="InterPro" id="IPR033726">
    <property type="entry name" value="LIM2_prickle"/>
</dbReference>
<feature type="domain" description="LIM zinc-binding" evidence="7">
    <location>
        <begin position="44"/>
        <end position="104"/>
    </location>
</feature>
<dbReference type="SMART" id="SM00132">
    <property type="entry name" value="LIM"/>
    <property type="match status" value="3"/>
</dbReference>
<dbReference type="EMBL" id="CAJPEV010027020">
    <property type="protein sequence ID" value="CAG0908780.1"/>
    <property type="molecule type" value="Genomic_DNA"/>
</dbReference>
<feature type="compositionally biased region" description="Pro residues" evidence="6">
    <location>
        <begin position="219"/>
        <end position="235"/>
    </location>
</feature>
<accession>A0A7R9FUM9</accession>
<gene>
    <name evidence="8" type="ORF">DSTB1V02_LOCUS15175</name>
</gene>
<evidence type="ECO:0000313" key="9">
    <source>
        <dbReference type="Proteomes" id="UP000677054"/>
    </source>
</evidence>